<comment type="subcellular location">
    <subcellularLocation>
        <location evidence="2 11">Cell membrane</location>
        <topology evidence="2 11">Multi-pass membrane protein</topology>
    </subcellularLocation>
</comment>
<evidence type="ECO:0000313" key="12">
    <source>
        <dbReference type="EMBL" id="ACX73059.1"/>
    </source>
</evidence>
<evidence type="ECO:0000256" key="9">
    <source>
        <dbReference type="ARBA" id="ARBA00022989"/>
    </source>
</evidence>
<dbReference type="GeneID" id="8513541"/>
<dbReference type="HAMAP" id="MF_00024">
    <property type="entry name" value="CobD_CbiB"/>
    <property type="match status" value="1"/>
</dbReference>
<dbReference type="Proteomes" id="UP000002063">
    <property type="component" value="Chromosome"/>
</dbReference>
<comment type="pathway">
    <text evidence="3 11">Cofactor biosynthesis; adenosylcobalamin biosynthesis.</text>
</comment>
<dbReference type="GO" id="GO:0009236">
    <property type="term" value="P:cobalamin biosynthetic process"/>
    <property type="evidence" value="ECO:0007669"/>
    <property type="project" value="UniProtKB-UniRule"/>
</dbReference>
<evidence type="ECO:0000256" key="3">
    <source>
        <dbReference type="ARBA" id="ARBA00004953"/>
    </source>
</evidence>
<dbReference type="EMBL" id="CP001787">
    <property type="protein sequence ID" value="ACX73059.1"/>
    <property type="molecule type" value="Genomic_DNA"/>
</dbReference>
<name>C9RHK7_METVM</name>
<evidence type="ECO:0000256" key="1">
    <source>
        <dbReference type="ARBA" id="ARBA00003384"/>
    </source>
</evidence>
<evidence type="ECO:0000256" key="6">
    <source>
        <dbReference type="ARBA" id="ARBA00022475"/>
    </source>
</evidence>
<evidence type="ECO:0000256" key="5">
    <source>
        <dbReference type="ARBA" id="ARBA00016185"/>
    </source>
</evidence>
<dbReference type="GO" id="GO:0005886">
    <property type="term" value="C:plasma membrane"/>
    <property type="evidence" value="ECO:0007669"/>
    <property type="project" value="UniProtKB-SubCell"/>
</dbReference>
<comment type="caution">
    <text evidence="11">Lacks conserved residue(s) required for the propagation of feature annotation.</text>
</comment>
<dbReference type="eggNOG" id="arCOG04274">
    <property type="taxonomic scope" value="Archaea"/>
</dbReference>
<dbReference type="Pfam" id="PF03186">
    <property type="entry name" value="CobD_Cbib"/>
    <property type="match status" value="1"/>
</dbReference>
<comment type="function">
    <text evidence="1 11">Converts cobyric acid to cobinamide by the addition of aminopropanol on the F carboxylic group.</text>
</comment>
<evidence type="ECO:0000256" key="7">
    <source>
        <dbReference type="ARBA" id="ARBA00022573"/>
    </source>
</evidence>
<dbReference type="RefSeq" id="WP_015733279.1">
    <property type="nucleotide sequence ID" value="NC_013407.1"/>
</dbReference>
<dbReference type="STRING" id="579137.Metvu_1201"/>
<accession>C9RHK7</accession>
<gene>
    <name evidence="11" type="primary">cobD</name>
    <name evidence="12" type="ordered locus">Metvu_1201</name>
</gene>
<dbReference type="InterPro" id="IPR004485">
    <property type="entry name" value="Cobalamin_biosynth_CobD/CbiB"/>
</dbReference>
<keyword evidence="9 11" id="KW-1133">Transmembrane helix</keyword>
<dbReference type="PANTHER" id="PTHR34308">
    <property type="entry name" value="COBALAMIN BIOSYNTHESIS PROTEIN CBIB"/>
    <property type="match status" value="1"/>
</dbReference>
<dbReference type="AlphaFoldDB" id="C9RHK7"/>
<evidence type="ECO:0000256" key="2">
    <source>
        <dbReference type="ARBA" id="ARBA00004651"/>
    </source>
</evidence>
<feature type="transmembrane region" description="Helical" evidence="11">
    <location>
        <begin position="53"/>
        <end position="74"/>
    </location>
</feature>
<dbReference type="NCBIfam" id="NF002281">
    <property type="entry name" value="PRK01209.2-5"/>
    <property type="match status" value="1"/>
</dbReference>
<dbReference type="GO" id="GO:0015420">
    <property type="term" value="F:ABC-type vitamin B12 transporter activity"/>
    <property type="evidence" value="ECO:0007669"/>
    <property type="project" value="UniProtKB-UniRule"/>
</dbReference>
<evidence type="ECO:0000256" key="4">
    <source>
        <dbReference type="ARBA" id="ARBA00006263"/>
    </source>
</evidence>
<evidence type="ECO:0000256" key="11">
    <source>
        <dbReference type="HAMAP-Rule" id="MF_00024"/>
    </source>
</evidence>
<dbReference type="HOGENOM" id="CLU_054212_0_2_2"/>
<dbReference type="UniPathway" id="UPA00148"/>
<evidence type="ECO:0000256" key="10">
    <source>
        <dbReference type="ARBA" id="ARBA00023136"/>
    </source>
</evidence>
<proteinExistence type="inferred from homology"/>
<dbReference type="KEGG" id="mvu:Metvu_1201"/>
<keyword evidence="7 11" id="KW-0169">Cobalamin biosynthesis</keyword>
<organism evidence="12 13">
    <name type="scientific">Methanocaldococcus vulcanius (strain ATCC 700851 / DSM 12094 / M7)</name>
    <name type="common">Methanococcus vulcanius</name>
    <dbReference type="NCBI Taxonomy" id="579137"/>
    <lineage>
        <taxon>Archaea</taxon>
        <taxon>Methanobacteriati</taxon>
        <taxon>Methanobacteriota</taxon>
        <taxon>Methanomada group</taxon>
        <taxon>Methanococci</taxon>
        <taxon>Methanococcales</taxon>
        <taxon>Methanocaldococcaceae</taxon>
        <taxon>Methanocaldococcus</taxon>
    </lineage>
</organism>
<protein>
    <recommendedName>
        <fullName evidence="5 11">Probable cobalamin biosynthesis protein CobD</fullName>
    </recommendedName>
</protein>
<feature type="transmembrane region" description="Helical" evidence="11">
    <location>
        <begin position="291"/>
        <end position="313"/>
    </location>
</feature>
<keyword evidence="10 11" id="KW-0472">Membrane</keyword>
<keyword evidence="13" id="KW-1185">Reference proteome</keyword>
<comment type="similarity">
    <text evidence="4 11">Belongs to the CobD/CbiB family.</text>
</comment>
<feature type="transmembrane region" description="Helical" evidence="11">
    <location>
        <begin position="158"/>
        <end position="179"/>
    </location>
</feature>
<dbReference type="NCBIfam" id="TIGR00380">
    <property type="entry name" value="cobal_cbiB"/>
    <property type="match status" value="1"/>
</dbReference>
<evidence type="ECO:0000313" key="13">
    <source>
        <dbReference type="Proteomes" id="UP000002063"/>
    </source>
</evidence>
<dbReference type="PANTHER" id="PTHR34308:SF1">
    <property type="entry name" value="COBALAMIN BIOSYNTHESIS PROTEIN CBIB"/>
    <property type="match status" value="1"/>
</dbReference>
<dbReference type="GO" id="GO:0048472">
    <property type="term" value="F:threonine-phosphate decarboxylase activity"/>
    <property type="evidence" value="ECO:0007669"/>
    <property type="project" value="InterPro"/>
</dbReference>
<keyword evidence="6 11" id="KW-1003">Cell membrane</keyword>
<sequence length="314" mass="35124">MLNPVVLWISVIFDRIFGEPPECIHPTVWIGNIISLLENTFKSTNCRNKTRDFIFGTLIALITITTVGITSFFIEKLIFLLPTPINYITYGIVLSTAIGYKSLFDFCKRPVNLLKEGNLEKAREAVQHVVSRDTSQLDEEHVLSASIESLSENITDSIIGALFYATLFGMPGAFVYRAINTLDAMMGYKNEKYLWYGKFSARLDDVVNFIPSRLSGILLIVTSPLYGGSVKGAIYGFLREANKVSSPNSGYTMATLANALNITLEKIGVYKIGRGKINIEKSLNAFKAVDMVVLSYLVIYSLMYILYFIIIYFG</sequence>
<evidence type="ECO:0000256" key="8">
    <source>
        <dbReference type="ARBA" id="ARBA00022692"/>
    </source>
</evidence>
<reference evidence="12" key="1">
    <citation type="submission" date="2009-10" db="EMBL/GenBank/DDBJ databases">
        <title>Complete sequence of chromosome of Methanocaldococcus vulcanius M7.</title>
        <authorList>
            <consortium name="US DOE Joint Genome Institute"/>
            <person name="Lucas S."/>
            <person name="Copeland A."/>
            <person name="Lapidus A."/>
            <person name="Glavina del Rio T."/>
            <person name="Dalin E."/>
            <person name="Tice H."/>
            <person name="Bruce D."/>
            <person name="Goodwin L."/>
            <person name="Pitluck S."/>
            <person name="Lcollab F.I."/>
            <person name="Brettin T."/>
            <person name="Detter J.C."/>
            <person name="Han C."/>
            <person name="Tapia R."/>
            <person name="Kuske C.R."/>
            <person name="Schmutz J."/>
            <person name="Larimer F."/>
            <person name="Land M."/>
            <person name="Hauser L."/>
            <person name="Kyrpides N."/>
            <person name="Ovchinikova G."/>
            <person name="Sieprawska-Lupa M."/>
            <person name="Whitman W.B."/>
            <person name="Woyke T."/>
        </authorList>
    </citation>
    <scope>NUCLEOTIDE SEQUENCE [LARGE SCALE GENOMIC DNA]</scope>
    <source>
        <strain evidence="12">M7</strain>
    </source>
</reference>
<dbReference type="OrthoDB" id="46105at2157"/>
<keyword evidence="8 11" id="KW-0812">Transmembrane</keyword>